<protein>
    <recommendedName>
        <fullName evidence="1">CHAT domain-containing protein</fullName>
    </recommendedName>
</protein>
<dbReference type="Proteomes" id="UP001500909">
    <property type="component" value="Unassembled WGS sequence"/>
</dbReference>
<dbReference type="SUPFAM" id="SSF48452">
    <property type="entry name" value="TPR-like"/>
    <property type="match status" value="1"/>
</dbReference>
<keyword evidence="3" id="KW-1185">Reference proteome</keyword>
<dbReference type="InterPro" id="IPR011990">
    <property type="entry name" value="TPR-like_helical_dom_sf"/>
</dbReference>
<dbReference type="InterPro" id="IPR024983">
    <property type="entry name" value="CHAT_dom"/>
</dbReference>
<gene>
    <name evidence="2" type="ORF">GCM10010361_15450</name>
</gene>
<dbReference type="Pfam" id="PF12770">
    <property type="entry name" value="CHAT"/>
    <property type="match status" value="1"/>
</dbReference>
<dbReference type="RefSeq" id="WP_346093991.1">
    <property type="nucleotide sequence ID" value="NZ_BAAABY010000009.1"/>
</dbReference>
<evidence type="ECO:0000259" key="1">
    <source>
        <dbReference type="Pfam" id="PF12770"/>
    </source>
</evidence>
<accession>A0ABN0ZLV6</accession>
<proteinExistence type="predicted"/>
<dbReference type="Gene3D" id="1.25.40.10">
    <property type="entry name" value="Tetratricopeptide repeat domain"/>
    <property type="match status" value="1"/>
</dbReference>
<name>A0ABN0ZLV6_9ACTN</name>
<evidence type="ECO:0000313" key="3">
    <source>
        <dbReference type="Proteomes" id="UP001500909"/>
    </source>
</evidence>
<feature type="domain" description="CHAT" evidence="1">
    <location>
        <begin position="441"/>
        <end position="710"/>
    </location>
</feature>
<dbReference type="PANTHER" id="PTHR10098">
    <property type="entry name" value="RAPSYN-RELATED"/>
    <property type="match status" value="1"/>
</dbReference>
<dbReference type="PANTHER" id="PTHR10098:SF108">
    <property type="entry name" value="TETRATRICOPEPTIDE REPEAT PROTEIN 28"/>
    <property type="match status" value="1"/>
</dbReference>
<evidence type="ECO:0000313" key="2">
    <source>
        <dbReference type="EMBL" id="GAA0452258.1"/>
    </source>
</evidence>
<sequence length="718" mass="79219">MEDFDRALRAGRVEEALRIATTRTEASREPDGAANSGLAEALILLARAYVRVNKLREAIVIAQEGLAVDAQLDGRCEAEFRIVIADAYERLDELERADEQCTLTTVYMRRIVPSTPIQPVVYANSMRHAMVAARVSERRGRLLGAARLLDSALRQTELASDPRFIRSAEIAEVHERLGREYVHLLHLHRGRIARKLGDPTTAENMIEVAIAGAEELDDTESLMHAYLERAQLAAAPAVACAHVLTALRLHEAQVGEIRQDELRVAVRLSREALFALGVDTAFFAGAIEIAWRLIEHARARVFRARMLPEAPDAIQDNAPMPPPTDVERLAEQYTQEPTDERRDELMNALWQREQLALPPSEADAVPDWVLPGEDAHWLPGPGTGVLEFFVAQEEVYGFLLHDSRAQHVYRLGVSASVLFRRVSRLRELIEDPDDDEAALSEQAQQLSQWLVGPHADGIMELDRLVIIPHGVLTYLPFSMLPLNERPLLEYVELSYAPSASILEVLLRRAVPPVRTATVFADPHPNDDLLGLPDARAEGQQIALLLSTDALVGARATKAAFRVAMSGVDVLHLACHANFDQHQPRQSALLLADPTDPRLPAYITVDELSDSCLDAQLVVLSGCQTGLADLAPGGELDGLVRAFLVAGARSIVASQWRVDDTSTADLMTTFYERLAAGTGAAEALRAAQLEISNSLEFSHPYYWSGFAQFGDWRLTARPS</sequence>
<comment type="caution">
    <text evidence="2">The sequence shown here is derived from an EMBL/GenBank/DDBJ whole genome shotgun (WGS) entry which is preliminary data.</text>
</comment>
<reference evidence="2 3" key="1">
    <citation type="journal article" date="2019" name="Int. J. Syst. Evol. Microbiol.">
        <title>The Global Catalogue of Microorganisms (GCM) 10K type strain sequencing project: providing services to taxonomists for standard genome sequencing and annotation.</title>
        <authorList>
            <consortium name="The Broad Institute Genomics Platform"/>
            <consortium name="The Broad Institute Genome Sequencing Center for Infectious Disease"/>
            <person name="Wu L."/>
            <person name="Ma J."/>
        </authorList>
    </citation>
    <scope>NUCLEOTIDE SEQUENCE [LARGE SCALE GENOMIC DNA]</scope>
    <source>
        <strain evidence="2 3">JCM 4805</strain>
    </source>
</reference>
<organism evidence="2 3">
    <name type="scientific">Streptomyces olivaceiscleroticus</name>
    <dbReference type="NCBI Taxonomy" id="68245"/>
    <lineage>
        <taxon>Bacteria</taxon>
        <taxon>Bacillati</taxon>
        <taxon>Actinomycetota</taxon>
        <taxon>Actinomycetes</taxon>
        <taxon>Kitasatosporales</taxon>
        <taxon>Streptomycetaceae</taxon>
        <taxon>Streptomyces</taxon>
    </lineage>
</organism>
<dbReference type="EMBL" id="BAAABY010000009">
    <property type="protein sequence ID" value="GAA0452258.1"/>
    <property type="molecule type" value="Genomic_DNA"/>
</dbReference>